<feature type="chain" id="PRO_5045948803" evidence="1">
    <location>
        <begin position="25"/>
        <end position="424"/>
    </location>
</feature>
<dbReference type="InterPro" id="IPR050490">
    <property type="entry name" value="Bact_solute-bd_prot1"/>
</dbReference>
<sequence length="424" mass="45310">MRTRKGFAILGLATVLAGMSACTATGSSGGDDGGKVTLSVWSWRPEDAATYKQIFAEFHAAHPNITVDFKPYKSTEYNTILSTGLTQAGGPDVMQLRSYGLAQPLIQAGNLVALDGKVTGLANFDPTALDGARGKQDHKVYGVPLEMSTFQIYYNKDIFSKYGVTPPTTWDQMIADAKTLQGKGITPFAAAGKDTWLLPLYDDAFAATRYGGPAFEGKVLGGKAKFTDPDYVAALDVMNQLKPYFPKDQMGLAETDVQTLFATGKAAMIPEGSFALAPMKAINPNLNLGVFNAPPAPGALVSNPLEVGWVDASYGLSAKSKHQKEALELLQWMTTADFGHLVADDLKQVSLIKGVQSADPLLGQMVQDYTAAPTPYLMLVDFRYGTPLGSDLEAAGLQKMLLGQQSASQVAGDIQNGISQWFTP</sequence>
<dbReference type="PANTHER" id="PTHR43649">
    <property type="entry name" value="ARABINOSE-BINDING PROTEIN-RELATED"/>
    <property type="match status" value="1"/>
</dbReference>
<evidence type="ECO:0000256" key="1">
    <source>
        <dbReference type="SAM" id="SignalP"/>
    </source>
</evidence>
<dbReference type="InterPro" id="IPR006059">
    <property type="entry name" value="SBP"/>
</dbReference>
<dbReference type="Gene3D" id="3.40.190.10">
    <property type="entry name" value="Periplasmic binding protein-like II"/>
    <property type="match status" value="2"/>
</dbReference>
<comment type="caution">
    <text evidence="2">The sequence shown here is derived from an EMBL/GenBank/DDBJ whole genome shotgun (WGS) entry which is preliminary data.</text>
</comment>
<dbReference type="PROSITE" id="PS51257">
    <property type="entry name" value="PROKAR_LIPOPROTEIN"/>
    <property type="match status" value="1"/>
</dbReference>
<evidence type="ECO:0000313" key="2">
    <source>
        <dbReference type="EMBL" id="GAA5193756.1"/>
    </source>
</evidence>
<protein>
    <submittedName>
        <fullName evidence="2">Extracellular solute-binding protein</fullName>
    </submittedName>
</protein>
<dbReference type="EMBL" id="BAABJQ010000020">
    <property type="protein sequence ID" value="GAA5193756.1"/>
    <property type="molecule type" value="Genomic_DNA"/>
</dbReference>
<dbReference type="Pfam" id="PF01547">
    <property type="entry name" value="SBP_bac_1"/>
    <property type="match status" value="1"/>
</dbReference>
<gene>
    <name evidence="2" type="ORF">GCM10023322_56450</name>
</gene>
<feature type="signal peptide" evidence="1">
    <location>
        <begin position="1"/>
        <end position="24"/>
    </location>
</feature>
<evidence type="ECO:0000313" key="3">
    <source>
        <dbReference type="Proteomes" id="UP001501570"/>
    </source>
</evidence>
<dbReference type="Proteomes" id="UP001501570">
    <property type="component" value="Unassembled WGS sequence"/>
</dbReference>
<accession>A0ABP9SB99</accession>
<name>A0ABP9SB99_9ACTN</name>
<organism evidence="2 3">
    <name type="scientific">Rugosimonospora acidiphila</name>
    <dbReference type="NCBI Taxonomy" id="556531"/>
    <lineage>
        <taxon>Bacteria</taxon>
        <taxon>Bacillati</taxon>
        <taxon>Actinomycetota</taxon>
        <taxon>Actinomycetes</taxon>
        <taxon>Micromonosporales</taxon>
        <taxon>Micromonosporaceae</taxon>
        <taxon>Rugosimonospora</taxon>
    </lineage>
</organism>
<dbReference type="PANTHER" id="PTHR43649:SF14">
    <property type="entry name" value="BLR3389 PROTEIN"/>
    <property type="match status" value="1"/>
</dbReference>
<keyword evidence="1" id="KW-0732">Signal</keyword>
<reference evidence="3" key="1">
    <citation type="journal article" date="2019" name="Int. J. Syst. Evol. Microbiol.">
        <title>The Global Catalogue of Microorganisms (GCM) 10K type strain sequencing project: providing services to taxonomists for standard genome sequencing and annotation.</title>
        <authorList>
            <consortium name="The Broad Institute Genomics Platform"/>
            <consortium name="The Broad Institute Genome Sequencing Center for Infectious Disease"/>
            <person name="Wu L."/>
            <person name="Ma J."/>
        </authorList>
    </citation>
    <scope>NUCLEOTIDE SEQUENCE [LARGE SCALE GENOMIC DNA]</scope>
    <source>
        <strain evidence="3">JCM 18304</strain>
    </source>
</reference>
<keyword evidence="3" id="KW-1185">Reference proteome</keyword>
<proteinExistence type="predicted"/>
<dbReference type="SUPFAM" id="SSF53850">
    <property type="entry name" value="Periplasmic binding protein-like II"/>
    <property type="match status" value="1"/>
</dbReference>
<dbReference type="RefSeq" id="WP_345634633.1">
    <property type="nucleotide sequence ID" value="NZ_BAABJQ010000020.1"/>
</dbReference>